<keyword evidence="8" id="KW-1185">Reference proteome</keyword>
<dbReference type="InterPro" id="IPR005467">
    <property type="entry name" value="His_kinase_dom"/>
</dbReference>
<evidence type="ECO:0000256" key="2">
    <source>
        <dbReference type="ARBA" id="ARBA00012438"/>
    </source>
</evidence>
<evidence type="ECO:0000313" key="7">
    <source>
        <dbReference type="EMBL" id="GHO44688.1"/>
    </source>
</evidence>
<dbReference type="InterPro" id="IPR036890">
    <property type="entry name" value="HATPase_C_sf"/>
</dbReference>
<comment type="catalytic activity">
    <reaction evidence="1">
        <text>ATP + protein L-histidine = ADP + protein N-phospho-L-histidine.</text>
        <dbReference type="EC" id="2.7.13.3"/>
    </reaction>
</comment>
<name>A0A8J3I267_9CHLR</name>
<evidence type="ECO:0000256" key="1">
    <source>
        <dbReference type="ARBA" id="ARBA00000085"/>
    </source>
</evidence>
<keyword evidence="3" id="KW-0808">Transferase</keyword>
<dbReference type="Gene3D" id="1.10.287.130">
    <property type="match status" value="1"/>
</dbReference>
<proteinExistence type="predicted"/>
<evidence type="ECO:0000259" key="6">
    <source>
        <dbReference type="PROSITE" id="PS50109"/>
    </source>
</evidence>
<evidence type="ECO:0000256" key="5">
    <source>
        <dbReference type="ARBA" id="ARBA00023012"/>
    </source>
</evidence>
<dbReference type="EMBL" id="BNJF01000001">
    <property type="protein sequence ID" value="GHO44688.1"/>
    <property type="molecule type" value="Genomic_DNA"/>
</dbReference>
<accession>A0A8J3I267</accession>
<dbReference type="Pfam" id="PF01590">
    <property type="entry name" value="GAF"/>
    <property type="match status" value="1"/>
</dbReference>
<protein>
    <recommendedName>
        <fullName evidence="2">histidine kinase</fullName>
        <ecNumber evidence="2">2.7.13.3</ecNumber>
    </recommendedName>
</protein>
<dbReference type="AlphaFoldDB" id="A0A8J3I267"/>
<dbReference type="GO" id="GO:0000155">
    <property type="term" value="F:phosphorelay sensor kinase activity"/>
    <property type="evidence" value="ECO:0007669"/>
    <property type="project" value="InterPro"/>
</dbReference>
<keyword evidence="4" id="KW-0418">Kinase</keyword>
<organism evidence="7 8">
    <name type="scientific">Ktedonospora formicarum</name>
    <dbReference type="NCBI Taxonomy" id="2778364"/>
    <lineage>
        <taxon>Bacteria</taxon>
        <taxon>Bacillati</taxon>
        <taxon>Chloroflexota</taxon>
        <taxon>Ktedonobacteria</taxon>
        <taxon>Ktedonobacterales</taxon>
        <taxon>Ktedonobacteraceae</taxon>
        <taxon>Ktedonospora</taxon>
    </lineage>
</organism>
<feature type="domain" description="Histidine kinase" evidence="6">
    <location>
        <begin position="171"/>
        <end position="387"/>
    </location>
</feature>
<dbReference type="PROSITE" id="PS50109">
    <property type="entry name" value="HIS_KIN"/>
    <property type="match status" value="1"/>
</dbReference>
<dbReference type="InterPro" id="IPR003018">
    <property type="entry name" value="GAF"/>
</dbReference>
<dbReference type="InterPro" id="IPR050736">
    <property type="entry name" value="Sensor_HK_Regulatory"/>
</dbReference>
<evidence type="ECO:0000256" key="4">
    <source>
        <dbReference type="ARBA" id="ARBA00022777"/>
    </source>
</evidence>
<sequence>MTGDQEVKVLAGVMRLVRAMNSETRPDQLYNTILNEIVSAVSCEDIELYIYQKRDEYPSHKVWREQGKIIQEALTREKARTLFSEREILVEAAKGVGAALRKSIHEAPACCALPLSARGRLQGLVALWRNERFTGAEVEMLTRLGEAVAAALAQMVLSVDEQGRQVRFLSKLSHELRSPLNAINGYLDLALSDIGGELNGQQREFMQRARSGSEYLYALMEDLLLLGRANTGQLGLHKQVSRLAELVENVVEELELTVKDASVQIELSMPPDLSLIYVDPIRMQQVIRNLLLYAIECARKGGVILLSVIAEHMQRSESGEEREHAGILSLCIEANSEAEGKRAETRLELTRSLSIARLILELHGGTLEQEACEYGRCILRGRIPVLIV</sequence>
<dbReference type="InterPro" id="IPR036097">
    <property type="entry name" value="HisK_dim/P_sf"/>
</dbReference>
<dbReference type="InterPro" id="IPR029016">
    <property type="entry name" value="GAF-like_dom_sf"/>
</dbReference>
<dbReference type="Gene3D" id="3.30.565.10">
    <property type="entry name" value="Histidine kinase-like ATPase, C-terminal domain"/>
    <property type="match status" value="1"/>
</dbReference>
<evidence type="ECO:0000313" key="8">
    <source>
        <dbReference type="Proteomes" id="UP000612362"/>
    </source>
</evidence>
<dbReference type="SUPFAM" id="SSF55781">
    <property type="entry name" value="GAF domain-like"/>
    <property type="match status" value="1"/>
</dbReference>
<dbReference type="SMART" id="SM00388">
    <property type="entry name" value="HisKA"/>
    <property type="match status" value="1"/>
</dbReference>
<dbReference type="Gene3D" id="3.30.450.40">
    <property type="match status" value="1"/>
</dbReference>
<dbReference type="Proteomes" id="UP000612362">
    <property type="component" value="Unassembled WGS sequence"/>
</dbReference>
<dbReference type="EC" id="2.7.13.3" evidence="2"/>
<dbReference type="PANTHER" id="PTHR43711">
    <property type="entry name" value="TWO-COMPONENT HISTIDINE KINASE"/>
    <property type="match status" value="1"/>
</dbReference>
<dbReference type="SUPFAM" id="SSF47384">
    <property type="entry name" value="Homodimeric domain of signal transducing histidine kinase"/>
    <property type="match status" value="1"/>
</dbReference>
<dbReference type="RefSeq" id="WP_220194066.1">
    <property type="nucleotide sequence ID" value="NZ_BNJF01000001.1"/>
</dbReference>
<dbReference type="PANTHER" id="PTHR43711:SF1">
    <property type="entry name" value="HISTIDINE KINASE 1"/>
    <property type="match status" value="1"/>
</dbReference>
<dbReference type="CDD" id="cd00082">
    <property type="entry name" value="HisKA"/>
    <property type="match status" value="1"/>
</dbReference>
<dbReference type="SUPFAM" id="SSF55874">
    <property type="entry name" value="ATPase domain of HSP90 chaperone/DNA topoisomerase II/histidine kinase"/>
    <property type="match status" value="1"/>
</dbReference>
<dbReference type="Pfam" id="PF00512">
    <property type="entry name" value="HisKA"/>
    <property type="match status" value="1"/>
</dbReference>
<reference evidence="7" key="1">
    <citation type="submission" date="2020-10" db="EMBL/GenBank/DDBJ databases">
        <title>Taxonomic study of unclassified bacteria belonging to the class Ktedonobacteria.</title>
        <authorList>
            <person name="Yabe S."/>
            <person name="Wang C.M."/>
            <person name="Zheng Y."/>
            <person name="Sakai Y."/>
            <person name="Cavaletti L."/>
            <person name="Monciardini P."/>
            <person name="Donadio S."/>
        </authorList>
    </citation>
    <scope>NUCLEOTIDE SEQUENCE</scope>
    <source>
        <strain evidence="7">SOSP1-1</strain>
    </source>
</reference>
<evidence type="ECO:0000256" key="3">
    <source>
        <dbReference type="ARBA" id="ARBA00022679"/>
    </source>
</evidence>
<dbReference type="InterPro" id="IPR003661">
    <property type="entry name" value="HisK_dim/P_dom"/>
</dbReference>
<keyword evidence="5" id="KW-0902">Two-component regulatory system</keyword>
<comment type="caution">
    <text evidence="7">The sequence shown here is derived from an EMBL/GenBank/DDBJ whole genome shotgun (WGS) entry which is preliminary data.</text>
</comment>
<gene>
    <name evidence="7" type="ORF">KSX_28510</name>
</gene>